<evidence type="ECO:0000259" key="2">
    <source>
        <dbReference type="Pfam" id="PF01627"/>
    </source>
</evidence>
<keyword evidence="3" id="KW-0808">Transferase</keyword>
<evidence type="ECO:0000313" key="3">
    <source>
        <dbReference type="EMBL" id="KIC61018.1"/>
    </source>
</evidence>
<comment type="caution">
    <text evidence="3">The sequence shown here is derived from an EMBL/GenBank/DDBJ whole genome shotgun (WGS) entry which is preliminary data.</text>
</comment>
<dbReference type="RefSeq" id="WP_039243601.1">
    <property type="nucleotide sequence ID" value="NZ_JWSY01000001.1"/>
</dbReference>
<proteinExistence type="predicted"/>
<evidence type="ECO:0000256" key="1">
    <source>
        <dbReference type="ARBA" id="ARBA00023012"/>
    </source>
</evidence>
<dbReference type="InterPro" id="IPR036641">
    <property type="entry name" value="HPT_dom_sf"/>
</dbReference>
<reference evidence="3 4" key="1">
    <citation type="submission" date="2014-12" db="EMBL/GenBank/DDBJ databases">
        <title>Genome sequencing of Brevundimonas nasdae TPW30.</title>
        <authorList>
            <person name="Tan P.W."/>
            <person name="Chan K.-G."/>
        </authorList>
    </citation>
    <scope>NUCLEOTIDE SEQUENCE [LARGE SCALE GENOMIC DNA]</scope>
    <source>
        <strain evidence="3 4">TPW30</strain>
    </source>
</reference>
<keyword evidence="1" id="KW-0902">Two-component regulatory system</keyword>
<evidence type="ECO:0000313" key="4">
    <source>
        <dbReference type="Proteomes" id="UP000031166"/>
    </source>
</evidence>
<dbReference type="InterPro" id="IPR008207">
    <property type="entry name" value="Sig_transdc_His_kin_Hpt_dom"/>
</dbReference>
<dbReference type="GO" id="GO:0004672">
    <property type="term" value="F:protein kinase activity"/>
    <property type="evidence" value="ECO:0007669"/>
    <property type="project" value="UniProtKB-ARBA"/>
</dbReference>
<dbReference type="STRING" id="172043.RM53_00065"/>
<accession>A0A0B4E351</accession>
<dbReference type="AlphaFoldDB" id="A0A0B4E351"/>
<protein>
    <submittedName>
        <fullName evidence="3">Histidine phosphotransferase</fullName>
    </submittedName>
</protein>
<gene>
    <name evidence="3" type="ORF">RM53_00065</name>
</gene>
<dbReference type="GO" id="GO:0000160">
    <property type="term" value="P:phosphorelay signal transduction system"/>
    <property type="evidence" value="ECO:0007669"/>
    <property type="project" value="UniProtKB-KW"/>
</dbReference>
<dbReference type="Proteomes" id="UP000031166">
    <property type="component" value="Unassembled WGS sequence"/>
</dbReference>
<dbReference type="Pfam" id="PF01627">
    <property type="entry name" value="Hpt"/>
    <property type="match status" value="1"/>
</dbReference>
<organism evidence="3 4">
    <name type="scientific">Brevundimonas nasdae</name>
    <dbReference type="NCBI Taxonomy" id="172043"/>
    <lineage>
        <taxon>Bacteria</taxon>
        <taxon>Pseudomonadati</taxon>
        <taxon>Pseudomonadota</taxon>
        <taxon>Alphaproteobacteria</taxon>
        <taxon>Caulobacterales</taxon>
        <taxon>Caulobacteraceae</taxon>
        <taxon>Brevundimonas</taxon>
    </lineage>
</organism>
<feature type="domain" description="HPt" evidence="2">
    <location>
        <begin position="52"/>
        <end position="101"/>
    </location>
</feature>
<dbReference type="SUPFAM" id="SSF47226">
    <property type="entry name" value="Histidine-containing phosphotransfer domain, HPT domain"/>
    <property type="match status" value="1"/>
</dbReference>
<name>A0A0B4E351_9CAUL</name>
<dbReference type="EMBL" id="JWSY01000001">
    <property type="protein sequence ID" value="KIC61018.1"/>
    <property type="molecule type" value="Genomic_DNA"/>
</dbReference>
<sequence length="117" mass="12302">MALRDLTGAVDFAVLNGMTGGDDAINEEVLGLFVNQAGLWSVMLDPKVEGWRDGVHTIRGAAAGIGARDLTAICAEAEAVDQKMAAPAVERVRDALQAALADVAAYRHELMLRGLKG</sequence>
<dbReference type="Gene3D" id="1.20.120.160">
    <property type="entry name" value="HPT domain"/>
    <property type="match status" value="1"/>
</dbReference>